<dbReference type="GO" id="GO:0030288">
    <property type="term" value="C:outer membrane-bounded periplasmic space"/>
    <property type="evidence" value="ECO:0007669"/>
    <property type="project" value="TreeGrafter"/>
</dbReference>
<evidence type="ECO:0000256" key="10">
    <source>
        <dbReference type="SAM" id="SignalP"/>
    </source>
</evidence>
<feature type="chain" id="PRO_5042872413" evidence="10">
    <location>
        <begin position="22"/>
        <end position="212"/>
    </location>
</feature>
<dbReference type="AlphaFoldDB" id="A0AAN0NJ44"/>
<feature type="domain" description="Glycosyl transferase family 51" evidence="11">
    <location>
        <begin position="74"/>
        <end position="180"/>
    </location>
</feature>
<keyword evidence="7" id="KW-1133">Transmembrane helix</keyword>
<dbReference type="KEGG" id="yrh:AABB31_01645"/>
<evidence type="ECO:0000256" key="4">
    <source>
        <dbReference type="ARBA" id="ARBA00022692"/>
    </source>
</evidence>
<keyword evidence="6" id="KW-0573">Peptidoglycan synthesis</keyword>
<geneLocation type="plasmid" evidence="12 13">
    <name>pSS1-5</name>
</geneLocation>
<evidence type="ECO:0000313" key="13">
    <source>
        <dbReference type="Proteomes" id="UP001470809"/>
    </source>
</evidence>
<keyword evidence="8" id="KW-0472">Membrane</keyword>
<evidence type="ECO:0000256" key="2">
    <source>
        <dbReference type="ARBA" id="ARBA00004752"/>
    </source>
</evidence>
<feature type="signal peptide" evidence="10">
    <location>
        <begin position="1"/>
        <end position="21"/>
    </location>
</feature>
<evidence type="ECO:0000256" key="5">
    <source>
        <dbReference type="ARBA" id="ARBA00022960"/>
    </source>
</evidence>
<dbReference type="EMBL" id="CP151764">
    <property type="protein sequence ID" value="WZU65835.1"/>
    <property type="molecule type" value="Genomic_DNA"/>
</dbReference>
<dbReference type="InterPro" id="IPR050396">
    <property type="entry name" value="Glycosyltr_51/Transpeptidase"/>
</dbReference>
<dbReference type="Gene3D" id="1.10.3810.10">
    <property type="entry name" value="Biosynthetic peptidoglycan transglycosylase-like"/>
    <property type="match status" value="1"/>
</dbReference>
<evidence type="ECO:0000256" key="8">
    <source>
        <dbReference type="ARBA" id="ARBA00023136"/>
    </source>
</evidence>
<dbReference type="InterPro" id="IPR001264">
    <property type="entry name" value="Glyco_trans_51"/>
</dbReference>
<accession>A0AAN0NJ44</accession>
<gene>
    <name evidence="12" type="ORF">AABB31_01645</name>
</gene>
<reference evidence="12 13" key="2">
    <citation type="submission" date="2024-08" db="EMBL/GenBank/DDBJ databases">
        <title>Phylogenomic analyses of a clade within the roseobacter group suggest taxonomic reassignments of species of the genera Aestuariivita, Citreicella, Loktanella, Nautella, Pelagibaca, Ruegeria, Thalassobius, Thiobacimonas and Tropicibacter, and the proposal o.</title>
        <authorList>
            <person name="Jeon C.O."/>
        </authorList>
    </citation>
    <scope>NUCLEOTIDE SEQUENCE [LARGE SCALE GENOMIC DNA]</scope>
    <source>
        <strain evidence="12 13">SS1-5</strain>
        <plasmid evidence="12 13">pSS1-5</plasmid>
    </source>
</reference>
<keyword evidence="13" id="KW-1185">Reference proteome</keyword>
<dbReference type="InterPro" id="IPR036950">
    <property type="entry name" value="PBP_transglycosylase"/>
</dbReference>
<reference evidence="13" key="1">
    <citation type="submission" date="2024-04" db="EMBL/GenBank/DDBJ databases">
        <title>Phylogenomic analyses of a clade within the roseobacter group suggest taxonomic reassignments of species of the genera Aestuariivita, Citreicella, Loktanella, Nautella, Pelagibaca, Ruegeria, Thalassobius, Thiobacimonas and Tropicibacter, and the proposal o.</title>
        <authorList>
            <person name="Jeon C.O."/>
        </authorList>
    </citation>
    <scope>NUCLEOTIDE SEQUENCE [LARGE SCALE GENOMIC DNA]</scope>
    <source>
        <strain evidence="13">SS1-5</strain>
        <plasmid evidence="13">pSS1-5</plasmid>
    </source>
</reference>
<evidence type="ECO:0000259" key="11">
    <source>
        <dbReference type="Pfam" id="PF00912"/>
    </source>
</evidence>
<keyword evidence="3" id="KW-0808">Transferase</keyword>
<comment type="subcellular location">
    <subcellularLocation>
        <location evidence="1">Membrane</location>
    </subcellularLocation>
</comment>
<dbReference type="Proteomes" id="UP001470809">
    <property type="component" value="Plasmid pSS1-5"/>
</dbReference>
<proteinExistence type="predicted"/>
<dbReference type="GO" id="GO:0008955">
    <property type="term" value="F:peptidoglycan glycosyltransferase activity"/>
    <property type="evidence" value="ECO:0007669"/>
    <property type="project" value="TreeGrafter"/>
</dbReference>
<dbReference type="InterPro" id="IPR023346">
    <property type="entry name" value="Lysozyme-like_dom_sf"/>
</dbReference>
<dbReference type="SUPFAM" id="SSF53955">
    <property type="entry name" value="Lysozyme-like"/>
    <property type="match status" value="1"/>
</dbReference>
<keyword evidence="5" id="KW-0133">Cell shape</keyword>
<name>A0AAN0NJ44_9RHOB</name>
<dbReference type="GO" id="GO:0008360">
    <property type="term" value="P:regulation of cell shape"/>
    <property type="evidence" value="ECO:0007669"/>
    <property type="project" value="UniProtKB-KW"/>
</dbReference>
<keyword evidence="4" id="KW-0812">Transmembrane</keyword>
<dbReference type="GO" id="GO:0071555">
    <property type="term" value="P:cell wall organization"/>
    <property type="evidence" value="ECO:0007669"/>
    <property type="project" value="UniProtKB-KW"/>
</dbReference>
<dbReference type="Pfam" id="PF00912">
    <property type="entry name" value="Transgly"/>
    <property type="match status" value="1"/>
</dbReference>
<evidence type="ECO:0000256" key="9">
    <source>
        <dbReference type="ARBA" id="ARBA00023316"/>
    </source>
</evidence>
<dbReference type="GO" id="GO:0016020">
    <property type="term" value="C:membrane"/>
    <property type="evidence" value="ECO:0007669"/>
    <property type="project" value="UniProtKB-SubCell"/>
</dbReference>
<keyword evidence="9" id="KW-0961">Cell wall biogenesis/degradation</keyword>
<keyword evidence="12" id="KW-0614">Plasmid</keyword>
<evidence type="ECO:0000256" key="3">
    <source>
        <dbReference type="ARBA" id="ARBA00022679"/>
    </source>
</evidence>
<evidence type="ECO:0000256" key="1">
    <source>
        <dbReference type="ARBA" id="ARBA00004370"/>
    </source>
</evidence>
<sequence length="212" mass="23739">MRLFPQLLLALFIVVTSTTVATGENTGPELPSPDQVSEHYQVSAAGWPTIPHIAMLAFVAAEDRQFFDRPPQHSTITRQIGQWYPQPVVEKHQRVVLSFAVGEALSHDEILNWYANEVFLGQACFGLSNASMVYFGKSIADLSLEEIAYLAALPKAPVRFHPVRSHNRAIERRNFVLMEMRNAGFISSDEADRAIQTALHVNDPLVRCEPLE</sequence>
<comment type="pathway">
    <text evidence="2">Cell wall biogenesis; peptidoglycan biosynthesis.</text>
</comment>
<dbReference type="PANTHER" id="PTHR32282">
    <property type="entry name" value="BINDING PROTEIN TRANSPEPTIDASE, PUTATIVE-RELATED"/>
    <property type="match status" value="1"/>
</dbReference>
<evidence type="ECO:0000256" key="6">
    <source>
        <dbReference type="ARBA" id="ARBA00022984"/>
    </source>
</evidence>
<evidence type="ECO:0000313" key="12">
    <source>
        <dbReference type="EMBL" id="WZU65835.1"/>
    </source>
</evidence>
<dbReference type="GO" id="GO:0009252">
    <property type="term" value="P:peptidoglycan biosynthetic process"/>
    <property type="evidence" value="ECO:0007669"/>
    <property type="project" value="UniProtKB-KW"/>
</dbReference>
<protein>
    <submittedName>
        <fullName evidence="12">Transglycosylase domain-containing protein</fullName>
    </submittedName>
</protein>
<evidence type="ECO:0000256" key="7">
    <source>
        <dbReference type="ARBA" id="ARBA00022989"/>
    </source>
</evidence>
<dbReference type="PANTHER" id="PTHR32282:SF27">
    <property type="entry name" value="PENICILLIN-BINDING PROTEIN 1A"/>
    <property type="match status" value="1"/>
</dbReference>
<keyword evidence="10" id="KW-0732">Signal</keyword>
<organism evidence="12 13">
    <name type="scientific">Yoonia rhodophyticola</name>
    <dbReference type="NCBI Taxonomy" id="3137370"/>
    <lineage>
        <taxon>Bacteria</taxon>
        <taxon>Pseudomonadati</taxon>
        <taxon>Pseudomonadota</taxon>
        <taxon>Alphaproteobacteria</taxon>
        <taxon>Rhodobacterales</taxon>
        <taxon>Paracoccaceae</taxon>
        <taxon>Yoonia</taxon>
    </lineage>
</organism>
<dbReference type="RefSeq" id="WP_342075167.1">
    <property type="nucleotide sequence ID" value="NZ_CP151764.2"/>
</dbReference>